<dbReference type="SUPFAM" id="SSF56645">
    <property type="entry name" value="Acyl-CoA dehydrogenase NM domain-like"/>
    <property type="match status" value="1"/>
</dbReference>
<dbReference type="Gene3D" id="2.40.110.10">
    <property type="entry name" value="Butyryl-CoA Dehydrogenase, subunit A, domain 2"/>
    <property type="match status" value="1"/>
</dbReference>
<dbReference type="KEGG" id="ima:PO878_16785"/>
<keyword evidence="3" id="KW-0285">Flavoprotein</keyword>
<keyword evidence="5" id="KW-0560">Oxidoreductase</keyword>
<feature type="domain" description="Acyl-CoA dehydrogenase/oxidase C-terminal" evidence="6">
    <location>
        <begin position="226"/>
        <end position="364"/>
    </location>
</feature>
<dbReference type="RefSeq" id="WP_272735683.1">
    <property type="nucleotide sequence ID" value="NZ_CP116942.1"/>
</dbReference>
<dbReference type="CDD" id="cd00567">
    <property type="entry name" value="ACAD"/>
    <property type="match status" value="1"/>
</dbReference>
<sequence>MDLTLTDDQTAVVELAARILGDRCTPEHLAEVEAGGDRFDPGLWGLLADADLLGLCLPEADGGGGYGVLEAALLCQEVGRTAAPVPLWSTLCLGALPVARHGSEALRGALLPEVAAGRLALTAALVEDGSALPPAEPATTATPDGDGWRLQGTKHVVPTVHLAGSALEVRVLVPVATDQGPTVVVVDPTADGVTVERGVGTDLEPLSTLRLDGALVGPGDVVGSVGGGADVTATATALGTAGICARQAGTCEAALRLAATYTSEREQFGTKIATFQAVAHRLADAYIDTEAIRLTSTYAAWLLDEGLPAEEALGVAKVWATEGAQRVVHGAQHVHGGIGVDVDYPLHRWFRAAKAAEHTLGTAHPHLVDLGTRIVGAA</sequence>
<dbReference type="Pfam" id="PF02771">
    <property type="entry name" value="Acyl-CoA_dh_N"/>
    <property type="match status" value="1"/>
</dbReference>
<dbReference type="Gene3D" id="1.20.140.10">
    <property type="entry name" value="Butyryl-CoA Dehydrogenase, subunit A, domain 3"/>
    <property type="match status" value="1"/>
</dbReference>
<feature type="domain" description="Acyl-CoA dehydrogenase/oxidase N-terminal" evidence="7">
    <location>
        <begin position="6"/>
        <end position="117"/>
    </location>
</feature>
<dbReference type="Pfam" id="PF00441">
    <property type="entry name" value="Acyl-CoA_dh_1"/>
    <property type="match status" value="1"/>
</dbReference>
<keyword evidence="4" id="KW-0274">FAD</keyword>
<evidence type="ECO:0000256" key="2">
    <source>
        <dbReference type="ARBA" id="ARBA00009347"/>
    </source>
</evidence>
<evidence type="ECO:0000256" key="3">
    <source>
        <dbReference type="ARBA" id="ARBA00022630"/>
    </source>
</evidence>
<dbReference type="InterPro" id="IPR013786">
    <property type="entry name" value="AcylCoA_DH/ox_N"/>
</dbReference>
<evidence type="ECO:0000259" key="6">
    <source>
        <dbReference type="Pfam" id="PF00441"/>
    </source>
</evidence>
<dbReference type="InterPro" id="IPR009075">
    <property type="entry name" value="AcylCo_DH/oxidase_C"/>
</dbReference>
<dbReference type="Gene3D" id="1.10.540.10">
    <property type="entry name" value="Acyl-CoA dehydrogenase/oxidase, N-terminal domain"/>
    <property type="match status" value="1"/>
</dbReference>
<dbReference type="EMBL" id="CP116942">
    <property type="protein sequence ID" value="WCO66159.1"/>
    <property type="molecule type" value="Genomic_DNA"/>
</dbReference>
<dbReference type="InterPro" id="IPR036250">
    <property type="entry name" value="AcylCo_DH-like_C"/>
</dbReference>
<accession>A0AAF0BV98</accession>
<dbReference type="InterPro" id="IPR037069">
    <property type="entry name" value="AcylCoA_DH/ox_N_sf"/>
</dbReference>
<evidence type="ECO:0000256" key="1">
    <source>
        <dbReference type="ARBA" id="ARBA00001974"/>
    </source>
</evidence>
<comment type="cofactor">
    <cofactor evidence="1">
        <name>FAD</name>
        <dbReference type="ChEBI" id="CHEBI:57692"/>
    </cofactor>
</comment>
<dbReference type="PANTHER" id="PTHR43884:SF20">
    <property type="entry name" value="ACYL-COA DEHYDROGENASE FADE28"/>
    <property type="match status" value="1"/>
</dbReference>
<dbReference type="PANTHER" id="PTHR43884">
    <property type="entry name" value="ACYL-COA DEHYDROGENASE"/>
    <property type="match status" value="1"/>
</dbReference>
<dbReference type="Proteomes" id="UP001216390">
    <property type="component" value="Chromosome"/>
</dbReference>
<organism evidence="8 9">
    <name type="scientific">Iamia majanohamensis</name>
    <dbReference type="NCBI Taxonomy" id="467976"/>
    <lineage>
        <taxon>Bacteria</taxon>
        <taxon>Bacillati</taxon>
        <taxon>Actinomycetota</taxon>
        <taxon>Acidimicrobiia</taxon>
        <taxon>Acidimicrobiales</taxon>
        <taxon>Iamiaceae</taxon>
        <taxon>Iamia</taxon>
    </lineage>
</organism>
<evidence type="ECO:0000256" key="5">
    <source>
        <dbReference type="ARBA" id="ARBA00023002"/>
    </source>
</evidence>
<name>A0AAF0BV98_9ACTN</name>
<proteinExistence type="inferred from homology"/>
<evidence type="ECO:0000313" key="8">
    <source>
        <dbReference type="EMBL" id="WCO66159.1"/>
    </source>
</evidence>
<dbReference type="AlphaFoldDB" id="A0AAF0BV98"/>
<keyword evidence="9" id="KW-1185">Reference proteome</keyword>
<reference evidence="8" key="1">
    <citation type="submission" date="2023-01" db="EMBL/GenBank/DDBJ databases">
        <title>The diversity of Class Acidimicrobiia in South China Sea sediment environments and the proposal of Iamia marina sp. nov., a novel species of the genus Iamia.</title>
        <authorList>
            <person name="He Y."/>
            <person name="Tian X."/>
        </authorList>
    </citation>
    <scope>NUCLEOTIDE SEQUENCE</scope>
    <source>
        <strain evidence="8">DSM 19957</strain>
    </source>
</reference>
<dbReference type="InterPro" id="IPR046373">
    <property type="entry name" value="Acyl-CoA_Oxase/DH_mid-dom_sf"/>
</dbReference>
<dbReference type="InterPro" id="IPR009100">
    <property type="entry name" value="AcylCoA_DH/oxidase_NM_dom_sf"/>
</dbReference>
<gene>
    <name evidence="8" type="ORF">PO878_16785</name>
</gene>
<evidence type="ECO:0000259" key="7">
    <source>
        <dbReference type="Pfam" id="PF02771"/>
    </source>
</evidence>
<dbReference type="GO" id="GO:0003995">
    <property type="term" value="F:acyl-CoA dehydrogenase activity"/>
    <property type="evidence" value="ECO:0007669"/>
    <property type="project" value="TreeGrafter"/>
</dbReference>
<evidence type="ECO:0000313" key="9">
    <source>
        <dbReference type="Proteomes" id="UP001216390"/>
    </source>
</evidence>
<comment type="similarity">
    <text evidence="2">Belongs to the acyl-CoA dehydrogenase family.</text>
</comment>
<evidence type="ECO:0000256" key="4">
    <source>
        <dbReference type="ARBA" id="ARBA00022827"/>
    </source>
</evidence>
<dbReference type="SUPFAM" id="SSF47203">
    <property type="entry name" value="Acyl-CoA dehydrogenase C-terminal domain-like"/>
    <property type="match status" value="1"/>
</dbReference>
<protein>
    <submittedName>
        <fullName evidence="8">Acyl-CoA/acyl-ACP dehydrogenase</fullName>
    </submittedName>
</protein>
<dbReference type="GO" id="GO:0050660">
    <property type="term" value="F:flavin adenine dinucleotide binding"/>
    <property type="evidence" value="ECO:0007669"/>
    <property type="project" value="InterPro"/>
</dbReference>